<keyword evidence="4 6" id="KW-0807">Transducer</keyword>
<dbReference type="GO" id="GO:0007165">
    <property type="term" value="P:signal transduction"/>
    <property type="evidence" value="ECO:0007669"/>
    <property type="project" value="UniProtKB-KW"/>
</dbReference>
<dbReference type="SMART" id="SM00283">
    <property type="entry name" value="MA"/>
    <property type="match status" value="1"/>
</dbReference>
<dbReference type="NCBIfam" id="NF033749">
    <property type="entry name" value="bact_hemeryth"/>
    <property type="match status" value="1"/>
</dbReference>
<dbReference type="InterPro" id="IPR035938">
    <property type="entry name" value="Hemerythrin-like_sf"/>
</dbReference>
<dbReference type="PANTHER" id="PTHR32089">
    <property type="entry name" value="METHYL-ACCEPTING CHEMOTAXIS PROTEIN MCPB"/>
    <property type="match status" value="1"/>
</dbReference>
<keyword evidence="3" id="KW-0408">Iron</keyword>
<keyword evidence="2" id="KW-0479">Metal-binding</keyword>
<proteinExistence type="inferred from homology"/>
<dbReference type="InterPro" id="IPR016131">
    <property type="entry name" value="Haemerythrin_Fe_BS"/>
</dbReference>
<dbReference type="PANTHER" id="PTHR32089:SF112">
    <property type="entry name" value="LYSOZYME-LIKE PROTEIN-RELATED"/>
    <property type="match status" value="1"/>
</dbReference>
<keyword evidence="7" id="KW-0175">Coiled coil</keyword>
<evidence type="ECO:0000256" key="5">
    <source>
        <dbReference type="ARBA" id="ARBA00029447"/>
    </source>
</evidence>
<evidence type="ECO:0000256" key="4">
    <source>
        <dbReference type="ARBA" id="ARBA00023224"/>
    </source>
</evidence>
<dbReference type="PRINTS" id="PR00260">
    <property type="entry name" value="CHEMTRNSDUCR"/>
</dbReference>
<dbReference type="InterPro" id="IPR004089">
    <property type="entry name" value="MCPsignal_dom"/>
</dbReference>
<dbReference type="Gene3D" id="1.10.287.950">
    <property type="entry name" value="Methyl-accepting chemotaxis protein"/>
    <property type="match status" value="1"/>
</dbReference>
<dbReference type="SUPFAM" id="SSF47188">
    <property type="entry name" value="Hemerythrin-like"/>
    <property type="match status" value="1"/>
</dbReference>
<evidence type="ECO:0000313" key="10">
    <source>
        <dbReference type="EMBL" id="ABM29809.1"/>
    </source>
</evidence>
<dbReference type="GO" id="GO:0016020">
    <property type="term" value="C:membrane"/>
    <property type="evidence" value="ECO:0007669"/>
    <property type="project" value="InterPro"/>
</dbReference>
<reference evidence="11" key="1">
    <citation type="journal article" date="2009" name="Environ. Microbiol.">
        <title>Contribution of mobile genetic elements to Desulfovibrio vulgaris genome plasticity.</title>
        <authorList>
            <person name="Walker C.B."/>
            <person name="Stolyar S."/>
            <person name="Chivian D."/>
            <person name="Pinel N."/>
            <person name="Gabster J.A."/>
            <person name="Dehal P.S."/>
            <person name="He Z."/>
            <person name="Yang Z.K."/>
            <person name="Yen H.C."/>
            <person name="Zhou J."/>
            <person name="Wall J.D."/>
            <person name="Hazen T.C."/>
            <person name="Arkin A.P."/>
            <person name="Stahl D.A."/>
        </authorList>
    </citation>
    <scope>NUCLEOTIDE SEQUENCE [LARGE SCALE GENOMIC DNA]</scope>
    <source>
        <strain evidence="11">DP4</strain>
    </source>
</reference>
<organism evidence="10 11">
    <name type="scientific">Nitratidesulfovibrio vulgaris (strain DP4)</name>
    <name type="common">Desulfovibrio vulgaris</name>
    <dbReference type="NCBI Taxonomy" id="391774"/>
    <lineage>
        <taxon>Bacteria</taxon>
        <taxon>Pseudomonadati</taxon>
        <taxon>Thermodesulfobacteriota</taxon>
        <taxon>Desulfovibrionia</taxon>
        <taxon>Desulfovibrionales</taxon>
        <taxon>Desulfovibrionaceae</taxon>
        <taxon>Nitratidesulfovibrio</taxon>
    </lineage>
</organism>
<name>A0A0H3ABW0_NITV4</name>
<feature type="transmembrane region" description="Helical" evidence="8">
    <location>
        <begin position="156"/>
        <end position="174"/>
    </location>
</feature>
<evidence type="ECO:0000256" key="6">
    <source>
        <dbReference type="PROSITE-ProRule" id="PRU00284"/>
    </source>
</evidence>
<dbReference type="Pfam" id="PF00015">
    <property type="entry name" value="MCPsignal"/>
    <property type="match status" value="1"/>
</dbReference>
<accession>A0A0H3ABW0</accession>
<keyword evidence="8" id="KW-1133">Transmembrane helix</keyword>
<dbReference type="RefSeq" id="WP_011793099.1">
    <property type="nucleotide sequence ID" value="NC_008751.1"/>
</dbReference>
<dbReference type="PROSITE" id="PS00550">
    <property type="entry name" value="HEMERYTHRINS"/>
    <property type="match status" value="1"/>
</dbReference>
<dbReference type="EMBL" id="CP000527">
    <property type="protein sequence ID" value="ABM29809.1"/>
    <property type="molecule type" value="Genomic_DNA"/>
</dbReference>
<dbReference type="HOGENOM" id="CLU_000445_107_18_7"/>
<dbReference type="InterPro" id="IPR012312">
    <property type="entry name" value="Hemerythrin-like"/>
</dbReference>
<feature type="domain" description="Methyl-accepting transducer" evidence="9">
    <location>
        <begin position="271"/>
        <end position="507"/>
    </location>
</feature>
<dbReference type="PROSITE" id="PS50111">
    <property type="entry name" value="CHEMOTAXIS_TRANSDUC_2"/>
    <property type="match status" value="1"/>
</dbReference>
<evidence type="ECO:0000256" key="1">
    <source>
        <dbReference type="ARBA" id="ARBA00010587"/>
    </source>
</evidence>
<dbReference type="AlphaFoldDB" id="A0A0H3ABW0"/>
<gene>
    <name evidence="10" type="ordered locus">Dvul_2798</name>
</gene>
<dbReference type="InterPro" id="IPR012827">
    <property type="entry name" value="Hemerythrin_metal-bd"/>
</dbReference>
<evidence type="ECO:0000313" key="11">
    <source>
        <dbReference type="Proteomes" id="UP000009173"/>
    </source>
</evidence>
<feature type="transmembrane region" description="Helical" evidence="8">
    <location>
        <begin position="6"/>
        <end position="26"/>
    </location>
</feature>
<evidence type="ECO:0000256" key="3">
    <source>
        <dbReference type="ARBA" id="ARBA00023004"/>
    </source>
</evidence>
<dbReference type="SUPFAM" id="SSF58104">
    <property type="entry name" value="Methyl-accepting chemotaxis protein (MCP) signaling domain"/>
    <property type="match status" value="1"/>
</dbReference>
<protein>
    <submittedName>
        <fullName evidence="10">Methyl-accepting chemotaxis sensory transducer</fullName>
    </submittedName>
</protein>
<dbReference type="InterPro" id="IPR004090">
    <property type="entry name" value="Chemotax_Me-accpt_rcpt"/>
</dbReference>
<dbReference type="NCBIfam" id="TIGR02481">
    <property type="entry name" value="hemeryth_dom"/>
    <property type="match status" value="1"/>
</dbReference>
<dbReference type="Proteomes" id="UP000009173">
    <property type="component" value="Chromosome"/>
</dbReference>
<evidence type="ECO:0000256" key="2">
    <source>
        <dbReference type="ARBA" id="ARBA00022723"/>
    </source>
</evidence>
<dbReference type="Pfam" id="PF01814">
    <property type="entry name" value="Hemerythrin"/>
    <property type="match status" value="1"/>
</dbReference>
<dbReference type="CDD" id="cd11386">
    <property type="entry name" value="MCP_signal"/>
    <property type="match status" value="1"/>
</dbReference>
<dbReference type="GO" id="GO:0046872">
    <property type="term" value="F:metal ion binding"/>
    <property type="evidence" value="ECO:0007669"/>
    <property type="project" value="UniProtKB-KW"/>
</dbReference>
<comment type="similarity">
    <text evidence="1">Belongs to the hemerythrin family.</text>
</comment>
<comment type="similarity">
    <text evidence="5">Belongs to the methyl-accepting chemotaxis (MCP) protein family.</text>
</comment>
<dbReference type="Gene3D" id="1.20.120.50">
    <property type="entry name" value="Hemerythrin-like"/>
    <property type="match status" value="1"/>
</dbReference>
<sequence precursor="true">MKGSRVITAAFVVLVLTLIGTVLLHVQVERYHAQRETAAEGLMQVSAEGSRLVQSYGSGKDAGEGAGVATLERKVSSLRASLRGLHEGRENPDLAASLGSLAEQVQGLKVAMESAARPEEMLRRTADLSQAAARAENLVDKAIEGRVGWMSRLEGAMLFVTFLGVVLAAFLLQWRVFRPLSMVEAYAREPNGERLALGRGVARGVAAMGAAVDDMHRDRDRALENAERELEALRAEKRALEEPLRRAEEQERMVAALMKGMKDAASRAGGVSEGVFGAVEEMNGWIERVNRGIEVHHSRMGQVSEAMDEMNVASVEVARNSGGAARSAESARTLAGTGADRVREALDAISAMQRRVLELRDTMGELGHRAEAIGRIMDVINDIADQTNLLALNAAIEAARAGEAGRGFAVVADEVRKLAEKTMGATKEVGDAVQAMQSQARTSIAGVEEVGRQMEGTAAAAEGAGGAMGEIVGVVEQTSMQVGAIATAAEQQAAGLESISEAIGEISRVAGETAESMRQCTRALQGIGSRMEELDTVVQSMAEGRVGLAGGGDKLFEWDDALNIGVADVDPQHKVLVDLINEVYTAMKAGADRSVLQDIVRRLREYTVKHFTYEEGVLHTSMRYPDMQAHLKQHRAFVERIAQFEEALGSGRVTLDMEMMRFLKNWLKQHIMGTDKKYVPYFNGDGTPK</sequence>
<feature type="coiled-coil region" evidence="7">
    <location>
        <begin position="216"/>
        <end position="250"/>
    </location>
</feature>
<dbReference type="KEGG" id="dvl:Dvul_2798"/>
<dbReference type="CDD" id="cd12107">
    <property type="entry name" value="Hemerythrin"/>
    <property type="match status" value="1"/>
</dbReference>
<evidence type="ECO:0000259" key="9">
    <source>
        <dbReference type="PROSITE" id="PS50111"/>
    </source>
</evidence>
<dbReference type="GO" id="GO:0006935">
    <property type="term" value="P:chemotaxis"/>
    <property type="evidence" value="ECO:0007669"/>
    <property type="project" value="InterPro"/>
</dbReference>
<evidence type="ECO:0000256" key="8">
    <source>
        <dbReference type="SAM" id="Phobius"/>
    </source>
</evidence>
<evidence type="ECO:0000256" key="7">
    <source>
        <dbReference type="SAM" id="Coils"/>
    </source>
</evidence>
<keyword evidence="8" id="KW-0812">Transmembrane</keyword>
<keyword evidence="8" id="KW-0472">Membrane</keyword>
<dbReference type="GO" id="GO:0004888">
    <property type="term" value="F:transmembrane signaling receptor activity"/>
    <property type="evidence" value="ECO:0007669"/>
    <property type="project" value="InterPro"/>
</dbReference>